<evidence type="ECO:0000313" key="2">
    <source>
        <dbReference type="Proteomes" id="UP001168821"/>
    </source>
</evidence>
<reference evidence="1" key="1">
    <citation type="journal article" date="2023" name="G3 (Bethesda)">
        <title>Whole genome assemblies of Zophobas morio and Tenebrio molitor.</title>
        <authorList>
            <person name="Kaur S."/>
            <person name="Stinson S.A."/>
            <person name="diCenzo G.C."/>
        </authorList>
    </citation>
    <scope>NUCLEOTIDE SEQUENCE</scope>
    <source>
        <strain evidence="1">QUZm001</strain>
    </source>
</reference>
<dbReference type="Proteomes" id="UP001168821">
    <property type="component" value="Unassembled WGS sequence"/>
</dbReference>
<organism evidence="1 2">
    <name type="scientific">Zophobas morio</name>
    <dbReference type="NCBI Taxonomy" id="2755281"/>
    <lineage>
        <taxon>Eukaryota</taxon>
        <taxon>Metazoa</taxon>
        <taxon>Ecdysozoa</taxon>
        <taxon>Arthropoda</taxon>
        <taxon>Hexapoda</taxon>
        <taxon>Insecta</taxon>
        <taxon>Pterygota</taxon>
        <taxon>Neoptera</taxon>
        <taxon>Endopterygota</taxon>
        <taxon>Coleoptera</taxon>
        <taxon>Polyphaga</taxon>
        <taxon>Cucujiformia</taxon>
        <taxon>Tenebrionidae</taxon>
        <taxon>Zophobas</taxon>
    </lineage>
</organism>
<dbReference type="EMBL" id="JALNTZ010000004">
    <property type="protein sequence ID" value="KAJ3654401.1"/>
    <property type="molecule type" value="Genomic_DNA"/>
</dbReference>
<evidence type="ECO:0000313" key="1">
    <source>
        <dbReference type="EMBL" id="KAJ3654401.1"/>
    </source>
</evidence>
<protein>
    <submittedName>
        <fullName evidence="1">Uncharacterized protein</fullName>
    </submittedName>
</protein>
<comment type="caution">
    <text evidence="1">The sequence shown here is derived from an EMBL/GenBank/DDBJ whole genome shotgun (WGS) entry which is preliminary data.</text>
</comment>
<dbReference type="AlphaFoldDB" id="A0AA38IHP9"/>
<keyword evidence="2" id="KW-1185">Reference proteome</keyword>
<sequence length="138" mass="15282">MYALANFPTVSGKLALFLRAPSCRKISPGYVRLWTQLISLSALFRKHLSRIGQNLNNKVQRTIAAHYFLSRTIRPTFGSRTAGVRRLSFPSSGASARQLRPGSRALNIGRAKTSPNAGLSRCCILLTRDVMMNFKSAQ</sequence>
<gene>
    <name evidence="1" type="ORF">Zmor_013591</name>
</gene>
<name>A0AA38IHP9_9CUCU</name>
<accession>A0AA38IHP9</accession>
<proteinExistence type="predicted"/>